<dbReference type="FunFam" id="3.30.300.30:FF:000005">
    <property type="entry name" value="Acyl-coenzyme A synthetase ACSM5, mitochondrial"/>
    <property type="match status" value="1"/>
</dbReference>
<keyword evidence="3" id="KW-0547">Nucleotide-binding</keyword>
<protein>
    <submittedName>
        <fullName evidence="7">AMP-binding protein</fullName>
    </submittedName>
</protein>
<dbReference type="GO" id="GO:0006633">
    <property type="term" value="P:fatty acid biosynthetic process"/>
    <property type="evidence" value="ECO:0007669"/>
    <property type="project" value="TreeGrafter"/>
</dbReference>
<dbReference type="AlphaFoldDB" id="A0A9D2D7J4"/>
<reference evidence="7" key="2">
    <citation type="submission" date="2021-04" db="EMBL/GenBank/DDBJ databases">
        <authorList>
            <person name="Gilroy R."/>
        </authorList>
    </citation>
    <scope>NUCLEOTIDE SEQUENCE</scope>
    <source>
        <strain evidence="7">CHK192-19661</strain>
    </source>
</reference>
<dbReference type="GO" id="GO:0004321">
    <property type="term" value="F:fatty-acyl-CoA synthase activity"/>
    <property type="evidence" value="ECO:0007669"/>
    <property type="project" value="TreeGrafter"/>
</dbReference>
<dbReference type="Proteomes" id="UP000824025">
    <property type="component" value="Unassembled WGS sequence"/>
</dbReference>
<dbReference type="Pfam" id="PF13193">
    <property type="entry name" value="AMP-binding_C"/>
    <property type="match status" value="1"/>
</dbReference>
<dbReference type="InterPro" id="IPR025110">
    <property type="entry name" value="AMP-bd_C"/>
</dbReference>
<dbReference type="InterPro" id="IPR045851">
    <property type="entry name" value="AMP-bd_C_sf"/>
</dbReference>
<evidence type="ECO:0000256" key="1">
    <source>
        <dbReference type="ARBA" id="ARBA00006432"/>
    </source>
</evidence>
<name>A0A9D2D7J4_9FIRM</name>
<dbReference type="SUPFAM" id="SSF56801">
    <property type="entry name" value="Acetyl-CoA synthetase-like"/>
    <property type="match status" value="1"/>
</dbReference>
<dbReference type="PANTHER" id="PTHR43605">
    <property type="entry name" value="ACYL-COENZYME A SYNTHETASE"/>
    <property type="match status" value="1"/>
</dbReference>
<dbReference type="PANTHER" id="PTHR43605:SF10">
    <property type="entry name" value="ACYL-COA SYNTHETASE MEDIUM CHAIN FAMILY MEMBER 3"/>
    <property type="match status" value="1"/>
</dbReference>
<evidence type="ECO:0000256" key="2">
    <source>
        <dbReference type="ARBA" id="ARBA00022598"/>
    </source>
</evidence>
<dbReference type="Pfam" id="PF00501">
    <property type="entry name" value="AMP-binding"/>
    <property type="match status" value="1"/>
</dbReference>
<dbReference type="EMBL" id="DXCF01000032">
    <property type="protein sequence ID" value="HIZ10067.1"/>
    <property type="molecule type" value="Genomic_DNA"/>
</dbReference>
<dbReference type="InterPro" id="IPR051087">
    <property type="entry name" value="Mitochondrial_ACSM"/>
</dbReference>
<dbReference type="GO" id="GO:0016405">
    <property type="term" value="F:CoA-ligase activity"/>
    <property type="evidence" value="ECO:0007669"/>
    <property type="project" value="UniProtKB-ARBA"/>
</dbReference>
<dbReference type="GO" id="GO:0006637">
    <property type="term" value="P:acyl-CoA metabolic process"/>
    <property type="evidence" value="ECO:0007669"/>
    <property type="project" value="TreeGrafter"/>
</dbReference>
<dbReference type="InterPro" id="IPR020845">
    <property type="entry name" value="AMP-binding_CS"/>
</dbReference>
<feature type="domain" description="AMP-dependent synthetase/ligase" evidence="5">
    <location>
        <begin position="39"/>
        <end position="412"/>
    </location>
</feature>
<gene>
    <name evidence="7" type="ORF">H9726_06230</name>
</gene>
<dbReference type="Gene3D" id="3.30.300.30">
    <property type="match status" value="1"/>
</dbReference>
<reference evidence="7" key="1">
    <citation type="journal article" date="2021" name="PeerJ">
        <title>Extensive microbial diversity within the chicken gut microbiome revealed by metagenomics and culture.</title>
        <authorList>
            <person name="Gilroy R."/>
            <person name="Ravi A."/>
            <person name="Getino M."/>
            <person name="Pursley I."/>
            <person name="Horton D.L."/>
            <person name="Alikhan N.F."/>
            <person name="Baker D."/>
            <person name="Gharbi K."/>
            <person name="Hall N."/>
            <person name="Watson M."/>
            <person name="Adriaenssens E.M."/>
            <person name="Foster-Nyarko E."/>
            <person name="Jarju S."/>
            <person name="Secka A."/>
            <person name="Antonio M."/>
            <person name="Oren A."/>
            <person name="Chaudhuri R.R."/>
            <person name="La Ragione R."/>
            <person name="Hildebrand F."/>
            <person name="Pallen M.J."/>
        </authorList>
    </citation>
    <scope>NUCLEOTIDE SEQUENCE</scope>
    <source>
        <strain evidence="7">CHK192-19661</strain>
    </source>
</reference>
<comment type="caution">
    <text evidence="7">The sequence shown here is derived from an EMBL/GenBank/DDBJ whole genome shotgun (WGS) entry which is preliminary data.</text>
</comment>
<keyword evidence="4" id="KW-0067">ATP-binding</keyword>
<dbReference type="InterPro" id="IPR042099">
    <property type="entry name" value="ANL_N_sf"/>
</dbReference>
<accession>A0A9D2D7J4</accession>
<evidence type="ECO:0000313" key="7">
    <source>
        <dbReference type="EMBL" id="HIZ10067.1"/>
    </source>
</evidence>
<keyword evidence="2" id="KW-0436">Ligase</keyword>
<evidence type="ECO:0000259" key="5">
    <source>
        <dbReference type="Pfam" id="PF00501"/>
    </source>
</evidence>
<organism evidence="7 8">
    <name type="scientific">Candidatus Borkfalkia avicola</name>
    <dbReference type="NCBI Taxonomy" id="2838503"/>
    <lineage>
        <taxon>Bacteria</taxon>
        <taxon>Bacillati</taxon>
        <taxon>Bacillota</taxon>
        <taxon>Clostridia</taxon>
        <taxon>Christensenellales</taxon>
        <taxon>Christensenellaceae</taxon>
        <taxon>Candidatus Borkfalkia</taxon>
    </lineage>
</organism>
<dbReference type="PROSITE" id="PS00455">
    <property type="entry name" value="AMP_BINDING"/>
    <property type="match status" value="1"/>
</dbReference>
<dbReference type="GO" id="GO:0015645">
    <property type="term" value="F:fatty acid ligase activity"/>
    <property type="evidence" value="ECO:0007669"/>
    <property type="project" value="TreeGrafter"/>
</dbReference>
<dbReference type="GO" id="GO:0005524">
    <property type="term" value="F:ATP binding"/>
    <property type="evidence" value="ECO:0007669"/>
    <property type="project" value="UniProtKB-KW"/>
</dbReference>
<dbReference type="Gene3D" id="3.40.50.12780">
    <property type="entry name" value="N-terminal domain of ligase-like"/>
    <property type="match status" value="1"/>
</dbReference>
<evidence type="ECO:0000259" key="6">
    <source>
        <dbReference type="Pfam" id="PF13193"/>
    </source>
</evidence>
<comment type="similarity">
    <text evidence="1">Belongs to the ATP-dependent AMP-binding enzyme family.</text>
</comment>
<sequence>MNLLSRFTNGIKFRDYNDFYHNFRLNVPENFNFAYDVVDEYARLQPDKRALVWCDDLGEERTFTFGDIKRDSDKCANYFLSIGIGKGDRVLVILQRRHEYWTVLMALSKIGAIAIPATHMLMEKDLVYRMRKAGTKAVVAVNEDELCENIRKAAARVPETEKLVCIGRRDGFLDLTEGTEGAEETLNVPYRGERSAEDILLIYFTSGTTGMPKMVTLTQRYTLGHIVTAHYWLNCMDDGLHFTLAETGWAKASWGKLFGQWLCGSAIFVYDFHGKFEPGDLLEHIQKYGITTFCAPPTVYRFMIKTDLTKYDLSSIRYMMTAGEALNPEIYRQIRMKTGHPIYEGFGQTETTVVCATFSEYMEIRPGSMGRPSPLYYVQLLDDEGKPVEQGETGEICIRLRDPQQGLFSGYYNDPALTSAVRYDGYYHLGDLAYCDSDGYYWFVGRKDDIIKSSGYRIGPFEVESALMEHPAVLECAITAVPDELRGQLVKATVVLAKGFEASDALVKELQNHVKKTTAPYKYPRIVEFVAELPKTISGKIRRVEIREGDDKK</sequence>
<dbReference type="InterPro" id="IPR000873">
    <property type="entry name" value="AMP-dep_synth/lig_dom"/>
</dbReference>
<proteinExistence type="inferred from homology"/>
<evidence type="ECO:0000256" key="3">
    <source>
        <dbReference type="ARBA" id="ARBA00022741"/>
    </source>
</evidence>
<feature type="domain" description="AMP-binding enzyme C-terminal" evidence="6">
    <location>
        <begin position="462"/>
        <end position="540"/>
    </location>
</feature>
<evidence type="ECO:0000313" key="8">
    <source>
        <dbReference type="Proteomes" id="UP000824025"/>
    </source>
</evidence>
<evidence type="ECO:0000256" key="4">
    <source>
        <dbReference type="ARBA" id="ARBA00022840"/>
    </source>
</evidence>